<dbReference type="InterPro" id="IPR012292">
    <property type="entry name" value="Globin/Proto"/>
</dbReference>
<dbReference type="OrthoDB" id="25954at2"/>
<dbReference type="KEGG" id="oho:Oweho_3470"/>
<dbReference type="STRING" id="926562.Oweho_3470"/>
<keyword evidence="4" id="KW-0408">Iron</keyword>
<keyword evidence="1" id="KW-0813">Transport</keyword>
<dbReference type="GO" id="GO:0020037">
    <property type="term" value="F:heme binding"/>
    <property type="evidence" value="ECO:0007669"/>
    <property type="project" value="InterPro"/>
</dbReference>
<dbReference type="Gene3D" id="1.10.490.10">
    <property type="entry name" value="Globins"/>
    <property type="match status" value="1"/>
</dbReference>
<proteinExistence type="predicted"/>
<organism evidence="5 6">
    <name type="scientific">Owenweeksia hongkongensis (strain DSM 17368 / CIP 108786 / JCM 12287 / NRRL B-23963 / UST20020801)</name>
    <dbReference type="NCBI Taxonomy" id="926562"/>
    <lineage>
        <taxon>Bacteria</taxon>
        <taxon>Pseudomonadati</taxon>
        <taxon>Bacteroidota</taxon>
        <taxon>Flavobacteriia</taxon>
        <taxon>Flavobacteriales</taxon>
        <taxon>Owenweeksiaceae</taxon>
        <taxon>Owenweeksia</taxon>
    </lineage>
</organism>
<keyword evidence="3" id="KW-0479">Metal-binding</keyword>
<dbReference type="InterPro" id="IPR001486">
    <property type="entry name" value="Hemoglobin_trunc"/>
</dbReference>
<dbReference type="GO" id="GO:0046872">
    <property type="term" value="F:metal ion binding"/>
    <property type="evidence" value="ECO:0007669"/>
    <property type="project" value="UniProtKB-KW"/>
</dbReference>
<dbReference type="Proteomes" id="UP000005631">
    <property type="component" value="Chromosome"/>
</dbReference>
<name>G8R6F6_OWEHD</name>
<dbReference type="RefSeq" id="WP_014203766.1">
    <property type="nucleotide sequence ID" value="NC_016599.1"/>
</dbReference>
<reference evidence="5 6" key="1">
    <citation type="journal article" date="2012" name="Stand. Genomic Sci.">
        <title>Genome sequence of the orange-pigmented seawater bacterium Owenweeksia hongkongensis type strain (UST20020801(T)).</title>
        <authorList>
            <person name="Riedel T."/>
            <person name="Held B."/>
            <person name="Nolan M."/>
            <person name="Lucas S."/>
            <person name="Lapidus A."/>
            <person name="Tice H."/>
            <person name="Del Rio T.G."/>
            <person name="Cheng J.F."/>
            <person name="Han C."/>
            <person name="Tapia R."/>
            <person name="Goodwin L.A."/>
            <person name="Pitluck S."/>
            <person name="Liolios K."/>
            <person name="Mavromatis K."/>
            <person name="Pagani I."/>
            <person name="Ivanova N."/>
            <person name="Mikhailova N."/>
            <person name="Pati A."/>
            <person name="Chen A."/>
            <person name="Palaniappan K."/>
            <person name="Rohde M."/>
            <person name="Tindall B.J."/>
            <person name="Detter J.C."/>
            <person name="Goker M."/>
            <person name="Woyke T."/>
            <person name="Bristow J."/>
            <person name="Eisen J.A."/>
            <person name="Markowitz V."/>
            <person name="Hugenholtz P."/>
            <person name="Klenk H.P."/>
            <person name="Kyrpides N.C."/>
        </authorList>
    </citation>
    <scope>NUCLEOTIDE SEQUENCE</scope>
    <source>
        <strain evidence="6">DSM 17368 / JCM 12287 / NRRL B-23963</strain>
    </source>
</reference>
<accession>G8R6F6</accession>
<sequence>MKKDISQSEDIKLMVDEFYGKVQRNPLIGPIFIGVIKDRWPEHLEKMYKFWGSILLAENTYNGRPFPPHAQMPLQQEHFEAWLGLFLQTVDDHFEGAIADEAKMRAQNMASMFFHKIEYIHQHPNQRTI</sequence>
<dbReference type="Pfam" id="PF01152">
    <property type="entry name" value="Bac_globin"/>
    <property type="match status" value="1"/>
</dbReference>
<dbReference type="CDD" id="cd08916">
    <property type="entry name" value="TrHb3_P"/>
    <property type="match status" value="1"/>
</dbReference>
<keyword evidence="6" id="KW-1185">Reference proteome</keyword>
<evidence type="ECO:0000256" key="2">
    <source>
        <dbReference type="ARBA" id="ARBA00022617"/>
    </source>
</evidence>
<dbReference type="SUPFAM" id="SSF46458">
    <property type="entry name" value="Globin-like"/>
    <property type="match status" value="1"/>
</dbReference>
<evidence type="ECO:0000256" key="4">
    <source>
        <dbReference type="ARBA" id="ARBA00023004"/>
    </source>
</evidence>
<gene>
    <name evidence="5" type="ordered locus">Oweho_3470</name>
</gene>
<protein>
    <submittedName>
        <fullName evidence="5">Truncated hemoglobin</fullName>
    </submittedName>
</protein>
<evidence type="ECO:0000313" key="5">
    <source>
        <dbReference type="EMBL" id="AEV34419.1"/>
    </source>
</evidence>
<dbReference type="GO" id="GO:0019825">
    <property type="term" value="F:oxygen binding"/>
    <property type="evidence" value="ECO:0007669"/>
    <property type="project" value="InterPro"/>
</dbReference>
<dbReference type="eggNOG" id="COG2346">
    <property type="taxonomic scope" value="Bacteria"/>
</dbReference>
<keyword evidence="2" id="KW-0349">Heme</keyword>
<evidence type="ECO:0000256" key="1">
    <source>
        <dbReference type="ARBA" id="ARBA00022448"/>
    </source>
</evidence>
<evidence type="ECO:0000256" key="3">
    <source>
        <dbReference type="ARBA" id="ARBA00022723"/>
    </source>
</evidence>
<dbReference type="HOGENOM" id="CLU_104957_3_1_10"/>
<dbReference type="InterPro" id="IPR009050">
    <property type="entry name" value="Globin-like_sf"/>
</dbReference>
<dbReference type="EMBL" id="CP003156">
    <property type="protein sequence ID" value="AEV34419.1"/>
    <property type="molecule type" value="Genomic_DNA"/>
</dbReference>
<evidence type="ECO:0000313" key="6">
    <source>
        <dbReference type="Proteomes" id="UP000005631"/>
    </source>
</evidence>
<dbReference type="AlphaFoldDB" id="G8R6F6"/>